<dbReference type="PANTHER" id="PTHR44575">
    <property type="entry name" value="OS01G0589200 PROTEIN"/>
    <property type="match status" value="1"/>
</dbReference>
<protein>
    <recommendedName>
        <fullName evidence="3">Methyltransferase</fullName>
    </recommendedName>
</protein>
<proteinExistence type="predicted"/>
<gene>
    <name evidence="1" type="ORF">L484_012984</name>
</gene>
<sequence length="117" mass="12989">MAGLFDKQADIYADARPSYPTEWYSKLAALTPLHTLAWDVGTGNGQAALGVLTQNQFGFYKLPISGIVKNRASLHQKIPSLENSPVAEHYEQVIGTHVSKAQIERATPCWIFSIKFR</sequence>
<dbReference type="Gene3D" id="3.40.50.150">
    <property type="entry name" value="Vaccinia Virus protein VP39"/>
    <property type="match status" value="1"/>
</dbReference>
<dbReference type="EMBL" id="KE345719">
    <property type="protein sequence ID" value="EXC12607.1"/>
    <property type="molecule type" value="Genomic_DNA"/>
</dbReference>
<name>W9S612_9ROSA</name>
<keyword evidence="2" id="KW-1185">Reference proteome</keyword>
<dbReference type="AlphaFoldDB" id="W9S612"/>
<dbReference type="eggNOG" id="KOG3010">
    <property type="taxonomic scope" value="Eukaryota"/>
</dbReference>
<dbReference type="PANTHER" id="PTHR44575:SF2">
    <property type="entry name" value="OS01G0589200 PROTEIN"/>
    <property type="match status" value="1"/>
</dbReference>
<reference evidence="2" key="1">
    <citation type="submission" date="2013-01" db="EMBL/GenBank/DDBJ databases">
        <title>Draft Genome Sequence of a Mulberry Tree, Morus notabilis C.K. Schneid.</title>
        <authorList>
            <person name="He N."/>
            <person name="Zhao S."/>
        </authorList>
    </citation>
    <scope>NUCLEOTIDE SEQUENCE</scope>
</reference>
<accession>W9S612</accession>
<dbReference type="InterPro" id="IPR029063">
    <property type="entry name" value="SAM-dependent_MTases_sf"/>
</dbReference>
<evidence type="ECO:0000313" key="1">
    <source>
        <dbReference type="EMBL" id="EXC12607.1"/>
    </source>
</evidence>
<dbReference type="Proteomes" id="UP000030645">
    <property type="component" value="Unassembled WGS sequence"/>
</dbReference>
<evidence type="ECO:0008006" key="3">
    <source>
        <dbReference type="Google" id="ProtNLM"/>
    </source>
</evidence>
<organism evidence="1 2">
    <name type="scientific">Morus notabilis</name>
    <dbReference type="NCBI Taxonomy" id="981085"/>
    <lineage>
        <taxon>Eukaryota</taxon>
        <taxon>Viridiplantae</taxon>
        <taxon>Streptophyta</taxon>
        <taxon>Embryophyta</taxon>
        <taxon>Tracheophyta</taxon>
        <taxon>Spermatophyta</taxon>
        <taxon>Magnoliopsida</taxon>
        <taxon>eudicotyledons</taxon>
        <taxon>Gunneridae</taxon>
        <taxon>Pentapetalae</taxon>
        <taxon>rosids</taxon>
        <taxon>fabids</taxon>
        <taxon>Rosales</taxon>
        <taxon>Moraceae</taxon>
        <taxon>Moreae</taxon>
        <taxon>Morus</taxon>
    </lineage>
</organism>
<dbReference type="STRING" id="981085.W9S612"/>
<evidence type="ECO:0000313" key="2">
    <source>
        <dbReference type="Proteomes" id="UP000030645"/>
    </source>
</evidence>